<dbReference type="HAMAP" id="MF_01151">
    <property type="entry name" value="GrpE"/>
    <property type="match status" value="1"/>
</dbReference>
<evidence type="ECO:0000256" key="6">
    <source>
        <dbReference type="ARBA" id="ARBA00023186"/>
    </source>
</evidence>
<evidence type="ECO:0000313" key="14">
    <source>
        <dbReference type="EMBL" id="RKL68661.1"/>
    </source>
</evidence>
<evidence type="ECO:0000256" key="10">
    <source>
        <dbReference type="HAMAP-Rule" id="MF_01151"/>
    </source>
</evidence>
<dbReference type="PANTHER" id="PTHR21237">
    <property type="entry name" value="GRPE PROTEIN"/>
    <property type="match status" value="1"/>
</dbReference>
<dbReference type="GO" id="GO:0042803">
    <property type="term" value="F:protein homodimerization activity"/>
    <property type="evidence" value="ECO:0007669"/>
    <property type="project" value="InterPro"/>
</dbReference>
<comment type="similarity">
    <text evidence="2 10 12">Belongs to the GrpE family.</text>
</comment>
<organism evidence="14 15">
    <name type="scientific">Salipaludibacillus neizhouensis</name>
    <dbReference type="NCBI Taxonomy" id="885475"/>
    <lineage>
        <taxon>Bacteria</taxon>
        <taxon>Bacillati</taxon>
        <taxon>Bacillota</taxon>
        <taxon>Bacilli</taxon>
        <taxon>Bacillales</taxon>
        <taxon>Bacillaceae</taxon>
    </lineage>
</organism>
<evidence type="ECO:0000256" key="1">
    <source>
        <dbReference type="ARBA" id="ARBA00004496"/>
    </source>
</evidence>
<keyword evidence="4 10" id="KW-0963">Cytoplasm</keyword>
<dbReference type="InterPro" id="IPR009012">
    <property type="entry name" value="GrpE_head"/>
</dbReference>
<evidence type="ECO:0000256" key="4">
    <source>
        <dbReference type="ARBA" id="ARBA00022490"/>
    </source>
</evidence>
<comment type="function">
    <text evidence="7 10 11">Participates actively in the response to hyperosmotic and heat shock by preventing the aggregation of stress-denatured proteins, in association with DnaK and GrpE. It is the nucleotide exchange factor for DnaK and may function as a thermosensor. Unfolded proteins bind initially to DnaJ; upon interaction with the DnaJ-bound protein, DnaK hydrolyzes its bound ATP, resulting in the formation of a stable complex. GrpE releases ADP from DnaK; ATP binding to DnaK triggers the release of the substrate protein, thus completing the reaction cycle. Several rounds of ATP-dependent interactions between DnaJ, DnaK and GrpE are required for fully efficient folding.</text>
</comment>
<dbReference type="GO" id="GO:0000774">
    <property type="term" value="F:adenyl-nucleotide exchange factor activity"/>
    <property type="evidence" value="ECO:0007669"/>
    <property type="project" value="InterPro"/>
</dbReference>
<name>A0A3A9KDU1_9BACI</name>
<comment type="caution">
    <text evidence="14">The sequence shown here is derived from an EMBL/GenBank/DDBJ whole genome shotgun (WGS) entry which is preliminary data.</text>
</comment>
<evidence type="ECO:0000256" key="2">
    <source>
        <dbReference type="ARBA" id="ARBA00009054"/>
    </source>
</evidence>
<reference evidence="14 15" key="1">
    <citation type="submission" date="2017-10" db="EMBL/GenBank/DDBJ databases">
        <title>Bacillus sp. nov., a halophilic bacterium isolated from a Keqin Lake.</title>
        <authorList>
            <person name="Wang H."/>
        </authorList>
    </citation>
    <scope>NUCLEOTIDE SEQUENCE [LARGE SCALE GENOMIC DNA]</scope>
    <source>
        <strain evidence="14 15">KCTC 13187</strain>
    </source>
</reference>
<proteinExistence type="inferred from homology"/>
<comment type="subunit">
    <text evidence="3 10">Homodimer.</text>
</comment>
<dbReference type="GO" id="GO:0051082">
    <property type="term" value="F:unfolded protein binding"/>
    <property type="evidence" value="ECO:0007669"/>
    <property type="project" value="TreeGrafter"/>
</dbReference>
<evidence type="ECO:0000256" key="3">
    <source>
        <dbReference type="ARBA" id="ARBA00011738"/>
    </source>
</evidence>
<dbReference type="SUPFAM" id="SSF58014">
    <property type="entry name" value="Coiled-coil domain of nucleotide exchange factor GrpE"/>
    <property type="match status" value="1"/>
</dbReference>
<dbReference type="OrthoDB" id="9812586at2"/>
<dbReference type="GO" id="GO:0051087">
    <property type="term" value="F:protein-folding chaperone binding"/>
    <property type="evidence" value="ECO:0007669"/>
    <property type="project" value="InterPro"/>
</dbReference>
<accession>A0A3A9KDU1</accession>
<comment type="subcellular location">
    <subcellularLocation>
        <location evidence="1 10">Cytoplasm</location>
    </subcellularLocation>
</comment>
<dbReference type="Gene3D" id="2.30.22.10">
    <property type="entry name" value="Head domain of nucleotide exchange factor GrpE"/>
    <property type="match status" value="1"/>
</dbReference>
<evidence type="ECO:0000256" key="8">
    <source>
        <dbReference type="ARBA" id="ARBA00072274"/>
    </source>
</evidence>
<feature type="compositionally biased region" description="Basic and acidic residues" evidence="13">
    <location>
        <begin position="1"/>
        <end position="31"/>
    </location>
</feature>
<feature type="region of interest" description="Disordered" evidence="13">
    <location>
        <begin position="1"/>
        <end position="51"/>
    </location>
</feature>
<dbReference type="SUPFAM" id="SSF51064">
    <property type="entry name" value="Head domain of nucleotide exchange factor GrpE"/>
    <property type="match status" value="1"/>
</dbReference>
<dbReference type="Proteomes" id="UP000281498">
    <property type="component" value="Unassembled WGS sequence"/>
</dbReference>
<evidence type="ECO:0000256" key="12">
    <source>
        <dbReference type="RuleBase" id="RU004478"/>
    </source>
</evidence>
<protein>
    <recommendedName>
        <fullName evidence="8 10">Protein GrpE</fullName>
    </recommendedName>
    <alternativeName>
        <fullName evidence="9 10">HSP-70 cofactor</fullName>
    </alternativeName>
</protein>
<dbReference type="EMBL" id="PDOE01000001">
    <property type="protein sequence ID" value="RKL68661.1"/>
    <property type="molecule type" value="Genomic_DNA"/>
</dbReference>
<dbReference type="Pfam" id="PF01025">
    <property type="entry name" value="GrpE"/>
    <property type="match status" value="1"/>
</dbReference>
<dbReference type="NCBIfam" id="NF010738">
    <property type="entry name" value="PRK14140.1"/>
    <property type="match status" value="1"/>
</dbReference>
<feature type="compositionally biased region" description="Acidic residues" evidence="13">
    <location>
        <begin position="32"/>
        <end position="48"/>
    </location>
</feature>
<keyword evidence="15" id="KW-1185">Reference proteome</keyword>
<evidence type="ECO:0000256" key="5">
    <source>
        <dbReference type="ARBA" id="ARBA00023016"/>
    </source>
</evidence>
<evidence type="ECO:0000256" key="13">
    <source>
        <dbReference type="SAM" id="MobiDB-lite"/>
    </source>
</evidence>
<evidence type="ECO:0000256" key="11">
    <source>
        <dbReference type="RuleBase" id="RU000639"/>
    </source>
</evidence>
<evidence type="ECO:0000313" key="15">
    <source>
        <dbReference type="Proteomes" id="UP000281498"/>
    </source>
</evidence>
<dbReference type="GO" id="GO:0006457">
    <property type="term" value="P:protein folding"/>
    <property type="evidence" value="ECO:0007669"/>
    <property type="project" value="InterPro"/>
</dbReference>
<dbReference type="AlphaFoldDB" id="A0A3A9KDU1"/>
<dbReference type="InterPro" id="IPR013805">
    <property type="entry name" value="GrpE_CC"/>
</dbReference>
<dbReference type="FunFam" id="2.30.22.10:FF:000001">
    <property type="entry name" value="Protein GrpE"/>
    <property type="match status" value="1"/>
</dbReference>
<dbReference type="CDD" id="cd00446">
    <property type="entry name" value="GrpE"/>
    <property type="match status" value="1"/>
</dbReference>
<dbReference type="RefSeq" id="WP_110936699.1">
    <property type="nucleotide sequence ID" value="NZ_KZ614146.1"/>
</dbReference>
<evidence type="ECO:0000256" key="7">
    <source>
        <dbReference type="ARBA" id="ARBA00053401"/>
    </source>
</evidence>
<evidence type="ECO:0000256" key="9">
    <source>
        <dbReference type="ARBA" id="ARBA00076414"/>
    </source>
</evidence>
<dbReference type="InterPro" id="IPR000740">
    <property type="entry name" value="GrpE"/>
</dbReference>
<keyword evidence="5 10" id="KW-0346">Stress response</keyword>
<sequence length="195" mass="22552">MENEERKEVYDDQDTKGSTEDEVIEPVHAELVDDEEGQEDTDEEETSDELNQLNEKLEETNNRLLRTQADFDNFRRRMNKEKESAAKYKSQSLAESLLPAMDNFERALQVDAQSEDTKGLLQGMEMVYRQLKEALEKEGIVPIETVGQPFDPHFHQAVMQVESEEFESNIVVEELQPGYKLKDRIIRPAMVKVNA</sequence>
<dbReference type="PRINTS" id="PR00773">
    <property type="entry name" value="GRPEPROTEIN"/>
</dbReference>
<dbReference type="PROSITE" id="PS01071">
    <property type="entry name" value="GRPE"/>
    <property type="match status" value="1"/>
</dbReference>
<keyword evidence="6 10" id="KW-0143">Chaperone</keyword>
<dbReference type="Gene3D" id="3.90.20.20">
    <property type="match status" value="1"/>
</dbReference>
<gene>
    <name evidence="10" type="primary">grpE</name>
    <name evidence="14" type="ORF">CR203_01005</name>
</gene>
<dbReference type="PANTHER" id="PTHR21237:SF23">
    <property type="entry name" value="GRPE PROTEIN HOMOLOG, MITOCHONDRIAL"/>
    <property type="match status" value="1"/>
</dbReference>
<dbReference type="GO" id="GO:0005737">
    <property type="term" value="C:cytoplasm"/>
    <property type="evidence" value="ECO:0007669"/>
    <property type="project" value="UniProtKB-SubCell"/>
</dbReference>